<feature type="compositionally biased region" description="Basic and acidic residues" evidence="1">
    <location>
        <begin position="38"/>
        <end position="48"/>
    </location>
</feature>
<dbReference type="PROSITE" id="PS51257">
    <property type="entry name" value="PROKAR_LIPOPROTEIN"/>
    <property type="match status" value="1"/>
</dbReference>
<evidence type="ECO:0000313" key="2">
    <source>
        <dbReference type="EMBL" id="SEI88159.1"/>
    </source>
</evidence>
<reference evidence="3" key="1">
    <citation type="submission" date="2016-10" db="EMBL/GenBank/DDBJ databases">
        <authorList>
            <person name="Varghese N."/>
            <person name="Submissions S."/>
        </authorList>
    </citation>
    <scope>NUCLEOTIDE SEQUENCE [LARGE SCALE GENOMIC DNA]</scope>
    <source>
        <strain evidence="3">IBRC-M 10761</strain>
    </source>
</reference>
<name>A0A1H6U736_9BACT</name>
<dbReference type="AlphaFoldDB" id="A0A1H6U736"/>
<dbReference type="Proteomes" id="UP000199403">
    <property type="component" value="Unassembled WGS sequence"/>
</dbReference>
<sequence length="48" mass="5185">MKRLKLVGVILWMALTLGGCGLIATDSKDMEPNTTNIKKPDEQDPGKG</sequence>
<protein>
    <recommendedName>
        <fullName evidence="4">Lipoprotein</fullName>
    </recommendedName>
</protein>
<feature type="region of interest" description="Disordered" evidence="1">
    <location>
        <begin position="25"/>
        <end position="48"/>
    </location>
</feature>
<evidence type="ECO:0008006" key="4">
    <source>
        <dbReference type="Google" id="ProtNLM"/>
    </source>
</evidence>
<evidence type="ECO:0000313" key="3">
    <source>
        <dbReference type="Proteomes" id="UP000199403"/>
    </source>
</evidence>
<evidence type="ECO:0000256" key="1">
    <source>
        <dbReference type="SAM" id="MobiDB-lite"/>
    </source>
</evidence>
<dbReference type="EMBL" id="FNZH01000001">
    <property type="protein sequence ID" value="SEI88159.1"/>
    <property type="molecule type" value="Genomic_DNA"/>
</dbReference>
<organism evidence="2 3">
    <name type="scientific">Cyclobacterium xiamenense</name>
    <dbReference type="NCBI Taxonomy" id="1297121"/>
    <lineage>
        <taxon>Bacteria</taxon>
        <taxon>Pseudomonadati</taxon>
        <taxon>Bacteroidota</taxon>
        <taxon>Cytophagia</taxon>
        <taxon>Cytophagales</taxon>
        <taxon>Cyclobacteriaceae</taxon>
        <taxon>Cyclobacterium</taxon>
    </lineage>
</organism>
<gene>
    <name evidence="2" type="ORF">SAMN05192553_101677</name>
</gene>
<accession>A0A1H6U736</accession>
<keyword evidence="3" id="KW-1185">Reference proteome</keyword>
<proteinExistence type="predicted"/>